<gene>
    <name evidence="1" type="ORF">AC2117_00144</name>
</gene>
<dbReference type="OrthoDB" id="8778913at2"/>
<organism evidence="1 2">
    <name type="scientific">Acinetobacter calcoaceticus</name>
    <dbReference type="NCBI Taxonomy" id="471"/>
    <lineage>
        <taxon>Bacteria</taxon>
        <taxon>Pseudomonadati</taxon>
        <taxon>Pseudomonadota</taxon>
        <taxon>Gammaproteobacteria</taxon>
        <taxon>Moraxellales</taxon>
        <taxon>Moraxellaceae</taxon>
        <taxon>Acinetobacter</taxon>
        <taxon>Acinetobacter calcoaceticus/baumannii complex</taxon>
    </lineage>
</organism>
<proteinExistence type="predicted"/>
<protein>
    <submittedName>
        <fullName evidence="1">Uncharacterized protein</fullName>
    </submittedName>
</protein>
<evidence type="ECO:0000313" key="2">
    <source>
        <dbReference type="Proteomes" id="UP000294355"/>
    </source>
</evidence>
<name>A0A446ZEW9_ACICA</name>
<reference evidence="1 2" key="1">
    <citation type="submission" date="2018-08" db="EMBL/GenBank/DDBJ databases">
        <authorList>
            <person name="Gonzaga-Molto A."/>
        </authorList>
    </citation>
    <scope>NUCLEOTIDE SEQUENCE [LARGE SCALE GENOMIC DNA]</scope>
    <source>
        <strain evidence="1">Acinetobacter calcoaceticus str. 2117</strain>
    </source>
</reference>
<sequence>MNKDKISLDEFIDYIKKNIDLDDLNSINSAAPMLIKLSNDKDLLPKAVCEELRYSNKPFQENNPYQASGYVLYKDEDFVIRAVCWISDKERKFVNVDVDRGLLIYSIAHDHDFSFLTVGHYGSGYYTETYEYDYDSVIGKTGESIEMKKISFNQLKLGQTYLFRAGKEIHQQRSPDDFSISLNLIVRKQGQQRFNDQYAFDLTNKKIIRPLENDTFKRAQTVHLIADLLGSKCLDSFWKLKDSHSCRRTRIEIMKELTKFNPTLRNEIWEKAKLSSDTILSNAAYEALK</sequence>
<dbReference type="Proteomes" id="UP000294355">
    <property type="component" value="Chromosome"/>
</dbReference>
<evidence type="ECO:0000313" key="1">
    <source>
        <dbReference type="EMBL" id="VAX43015.1"/>
    </source>
</evidence>
<dbReference type="RefSeq" id="WP_133971225.1">
    <property type="nucleotide sequence ID" value="NZ_LS999521.1"/>
</dbReference>
<dbReference type="EMBL" id="LS999521">
    <property type="protein sequence ID" value="VAX43015.1"/>
    <property type="molecule type" value="Genomic_DNA"/>
</dbReference>
<accession>A0A446ZEW9</accession>
<dbReference type="AlphaFoldDB" id="A0A446ZEW9"/>